<gene>
    <name evidence="3" type="ORF">A2675_01025</name>
</gene>
<feature type="compositionally biased region" description="Low complexity" evidence="1">
    <location>
        <begin position="65"/>
        <end position="96"/>
    </location>
</feature>
<keyword evidence="2" id="KW-0812">Transmembrane</keyword>
<feature type="transmembrane region" description="Helical" evidence="2">
    <location>
        <begin position="12"/>
        <end position="36"/>
    </location>
</feature>
<comment type="caution">
    <text evidence="3">The sequence shown here is derived from an EMBL/GenBank/DDBJ whole genome shotgun (WGS) entry which is preliminary data.</text>
</comment>
<feature type="compositionally biased region" description="Polar residues" evidence="1">
    <location>
        <begin position="97"/>
        <end position="107"/>
    </location>
</feature>
<sequence>MNNFRHSANVSGGLLGWIMLAMVGFFAVPAVASAVFPDYSTGNSTGSSLPGIYDSNGIPYPSPSPTSGSNTGTQPSGSNTGSNTNLNTGSNSGSNTAPQTSSGASQVISFENPTPYDDIMSLLQKLLESLVKILLPVIAVFIIYAGFLFVTAGGDTKKLEDAKKTLLGALIGAALILGAWVFAQAIASTIQGL</sequence>
<feature type="transmembrane region" description="Helical" evidence="2">
    <location>
        <begin position="166"/>
        <end position="187"/>
    </location>
</feature>
<keyword evidence="2" id="KW-0472">Membrane</keyword>
<dbReference type="AlphaFoldDB" id="A0A1G2S7N3"/>
<evidence type="ECO:0000256" key="2">
    <source>
        <dbReference type="SAM" id="Phobius"/>
    </source>
</evidence>
<protein>
    <submittedName>
        <fullName evidence="3">Uncharacterized protein</fullName>
    </submittedName>
</protein>
<dbReference type="Pfam" id="PF18895">
    <property type="entry name" value="T4SS_pilin"/>
    <property type="match status" value="1"/>
</dbReference>
<dbReference type="EMBL" id="MHUS01000015">
    <property type="protein sequence ID" value="OHA81007.1"/>
    <property type="molecule type" value="Genomic_DNA"/>
</dbReference>
<evidence type="ECO:0000313" key="4">
    <source>
        <dbReference type="Proteomes" id="UP000176997"/>
    </source>
</evidence>
<evidence type="ECO:0000313" key="3">
    <source>
        <dbReference type="EMBL" id="OHA81007.1"/>
    </source>
</evidence>
<organism evidence="3 4">
    <name type="scientific">Candidatus Yonathbacteria bacterium RIFCSPHIGHO2_01_FULL_51_10</name>
    <dbReference type="NCBI Taxonomy" id="1802723"/>
    <lineage>
        <taxon>Bacteria</taxon>
        <taxon>Candidatus Yonathiibacteriota</taxon>
    </lineage>
</organism>
<reference evidence="3 4" key="1">
    <citation type="journal article" date="2016" name="Nat. Commun.">
        <title>Thousands of microbial genomes shed light on interconnected biogeochemical processes in an aquifer system.</title>
        <authorList>
            <person name="Anantharaman K."/>
            <person name="Brown C.T."/>
            <person name="Hug L.A."/>
            <person name="Sharon I."/>
            <person name="Castelle C.J."/>
            <person name="Probst A.J."/>
            <person name="Thomas B.C."/>
            <person name="Singh A."/>
            <person name="Wilkins M.J."/>
            <person name="Karaoz U."/>
            <person name="Brodie E.L."/>
            <person name="Williams K.H."/>
            <person name="Hubbard S.S."/>
            <person name="Banfield J.F."/>
        </authorList>
    </citation>
    <scope>NUCLEOTIDE SEQUENCE [LARGE SCALE GENOMIC DNA]</scope>
</reference>
<keyword evidence="2" id="KW-1133">Transmembrane helix</keyword>
<accession>A0A1G2S7N3</accession>
<proteinExistence type="predicted"/>
<evidence type="ECO:0000256" key="1">
    <source>
        <dbReference type="SAM" id="MobiDB-lite"/>
    </source>
</evidence>
<feature type="region of interest" description="Disordered" evidence="1">
    <location>
        <begin position="54"/>
        <end position="107"/>
    </location>
</feature>
<feature type="transmembrane region" description="Helical" evidence="2">
    <location>
        <begin position="133"/>
        <end position="154"/>
    </location>
</feature>
<dbReference type="Proteomes" id="UP000176997">
    <property type="component" value="Unassembled WGS sequence"/>
</dbReference>
<dbReference type="InterPro" id="IPR043993">
    <property type="entry name" value="T4SS_pilin"/>
</dbReference>
<name>A0A1G2S7N3_9BACT</name>
<dbReference type="STRING" id="1802723.A2675_01025"/>